<feature type="compositionally biased region" description="Polar residues" evidence="1">
    <location>
        <begin position="143"/>
        <end position="156"/>
    </location>
</feature>
<organism evidence="2 3">
    <name type="scientific">Reticulomyxa filosa</name>
    <dbReference type="NCBI Taxonomy" id="46433"/>
    <lineage>
        <taxon>Eukaryota</taxon>
        <taxon>Sar</taxon>
        <taxon>Rhizaria</taxon>
        <taxon>Retaria</taxon>
        <taxon>Foraminifera</taxon>
        <taxon>Monothalamids</taxon>
        <taxon>Reticulomyxidae</taxon>
        <taxon>Reticulomyxa</taxon>
    </lineage>
</organism>
<protein>
    <submittedName>
        <fullName evidence="2">Uncharacterized protein</fullName>
    </submittedName>
</protein>
<feature type="compositionally biased region" description="Polar residues" evidence="1">
    <location>
        <begin position="76"/>
        <end position="117"/>
    </location>
</feature>
<comment type="caution">
    <text evidence="2">The sequence shown here is derived from an EMBL/GenBank/DDBJ whole genome shotgun (WGS) entry which is preliminary data.</text>
</comment>
<evidence type="ECO:0000256" key="1">
    <source>
        <dbReference type="SAM" id="MobiDB-lite"/>
    </source>
</evidence>
<accession>X6N1D9</accession>
<feature type="compositionally biased region" description="Basic residues" evidence="1">
    <location>
        <begin position="121"/>
        <end position="130"/>
    </location>
</feature>
<evidence type="ECO:0000313" key="3">
    <source>
        <dbReference type="Proteomes" id="UP000023152"/>
    </source>
</evidence>
<keyword evidence="3" id="KW-1185">Reference proteome</keyword>
<name>X6N1D9_RETFI</name>
<dbReference type="AlphaFoldDB" id="X6N1D9"/>
<proteinExistence type="predicted"/>
<dbReference type="Proteomes" id="UP000023152">
    <property type="component" value="Unassembled WGS sequence"/>
</dbReference>
<feature type="compositionally biased region" description="Basic and acidic residues" evidence="1">
    <location>
        <begin position="65"/>
        <end position="74"/>
    </location>
</feature>
<feature type="compositionally biased region" description="Basic residues" evidence="1">
    <location>
        <begin position="8"/>
        <end position="18"/>
    </location>
</feature>
<feature type="region of interest" description="Disordered" evidence="1">
    <location>
        <begin position="1"/>
        <end position="167"/>
    </location>
</feature>
<gene>
    <name evidence="2" type="ORF">RFI_17501</name>
</gene>
<reference evidence="2 3" key="1">
    <citation type="journal article" date="2013" name="Curr. Biol.">
        <title>The Genome of the Foraminiferan Reticulomyxa filosa.</title>
        <authorList>
            <person name="Glockner G."/>
            <person name="Hulsmann N."/>
            <person name="Schleicher M."/>
            <person name="Noegel A.A."/>
            <person name="Eichinger L."/>
            <person name="Gallinger C."/>
            <person name="Pawlowski J."/>
            <person name="Sierra R."/>
            <person name="Euteneuer U."/>
            <person name="Pillet L."/>
            <person name="Moustafa A."/>
            <person name="Platzer M."/>
            <person name="Groth M."/>
            <person name="Szafranski K."/>
            <person name="Schliwa M."/>
        </authorList>
    </citation>
    <scope>NUCLEOTIDE SEQUENCE [LARGE SCALE GENOMIC DNA]</scope>
</reference>
<sequence>QHQQHQQQHQHQRQHSRHQQISSPGSIKALNNGDASSVSPPPIDQAMLSFHNNSCAFLETEEENNNGKHDEKKHLQTQIHTTSDSVSQMPQKIMSPLSQQEMQTDARLSQEECSSSENSKHHSTRRHHAIPTKLDSQLRIKSANRNSVSVGTNTTSPTPPQHMSDID</sequence>
<dbReference type="EMBL" id="ASPP01013350">
    <property type="protein sequence ID" value="ETO19728.1"/>
    <property type="molecule type" value="Genomic_DNA"/>
</dbReference>
<evidence type="ECO:0000313" key="2">
    <source>
        <dbReference type="EMBL" id="ETO19728.1"/>
    </source>
</evidence>
<feature type="non-terminal residue" evidence="2">
    <location>
        <position position="1"/>
    </location>
</feature>